<dbReference type="RefSeq" id="WP_011643503.1">
    <property type="nucleotide sequence ID" value="NC_008347.1"/>
</dbReference>
<keyword evidence="2" id="KW-1185">Reference proteome</keyword>
<reference evidence="1 2" key="1">
    <citation type="submission" date="2006-08" db="EMBL/GenBank/DDBJ databases">
        <title>Complete sequence of Maricaulis maris MCS10.</title>
        <authorList>
            <consortium name="US DOE Joint Genome Institute"/>
            <person name="Copeland A."/>
            <person name="Lucas S."/>
            <person name="Lapidus A."/>
            <person name="Barry K."/>
            <person name="Detter J.C."/>
            <person name="Glavina del Rio T."/>
            <person name="Hammon N."/>
            <person name="Israni S."/>
            <person name="Dalin E."/>
            <person name="Tice H."/>
            <person name="Pitluck S."/>
            <person name="Saunders E."/>
            <person name="Brettin T."/>
            <person name="Bruce D."/>
            <person name="Han C."/>
            <person name="Tapia R."/>
            <person name="Gilna P."/>
            <person name="Schmutz J."/>
            <person name="Larimer F."/>
            <person name="Land M."/>
            <person name="Hauser L."/>
            <person name="Kyrpides N."/>
            <person name="Mikhailova N."/>
            <person name="Viollier P."/>
            <person name="Stephens C."/>
            <person name="Richardson P."/>
        </authorList>
    </citation>
    <scope>NUCLEOTIDE SEQUENCE [LARGE SCALE GENOMIC DNA]</scope>
    <source>
        <strain evidence="1 2">MCS10</strain>
    </source>
</reference>
<protein>
    <submittedName>
        <fullName evidence="1">Uncharacterized protein</fullName>
    </submittedName>
</protein>
<proteinExistence type="predicted"/>
<dbReference type="EMBL" id="CP000449">
    <property type="protein sequence ID" value="ABI65856.1"/>
    <property type="molecule type" value="Genomic_DNA"/>
</dbReference>
<organism evidence="1 2">
    <name type="scientific">Maricaulis maris (strain MCS10)</name>
    <name type="common">Caulobacter maris</name>
    <dbReference type="NCBI Taxonomy" id="394221"/>
    <lineage>
        <taxon>Bacteria</taxon>
        <taxon>Pseudomonadati</taxon>
        <taxon>Pseudomonadota</taxon>
        <taxon>Alphaproteobacteria</taxon>
        <taxon>Maricaulales</taxon>
        <taxon>Maricaulaceae</taxon>
        <taxon>Maricaulis</taxon>
    </lineage>
</organism>
<dbReference type="PROSITE" id="PS51257">
    <property type="entry name" value="PROKAR_LIPOPROTEIN"/>
    <property type="match status" value="1"/>
</dbReference>
<evidence type="ECO:0000313" key="2">
    <source>
        <dbReference type="Proteomes" id="UP000001964"/>
    </source>
</evidence>
<gene>
    <name evidence="1" type="ordered locus">Mmar10_1564</name>
</gene>
<dbReference type="KEGG" id="mmr:Mmar10_1564"/>
<name>Q0APD1_MARMM</name>
<dbReference type="HOGENOM" id="CLU_1014226_0_0_5"/>
<dbReference type="Proteomes" id="UP000001964">
    <property type="component" value="Chromosome"/>
</dbReference>
<sequence length="273" mass="29116" precursor="true">MKHLLRTAALIALGGLSACSTPGYRTLNPSCLDMAAQPKYQRDGHQDTTYIVAVLAGRSPQDAARLSFFNQAADDVAMPFAAPQVSVWGSFGAWGYRHRINAVLHSLHGGNTEAVAQRRLDLAGLIAGRVGAGGGADWQTGFLIHSLGDSYAHTNAVGEAYGGLYGHVFDGHWPDLVGNRQALYFDYVDALFAALEVDGASDREGLAAFKASLRATPDGDVSAVRSAILAMRDDIAPAPRLECEALADELTMRNVSRFLREVEAGFGRGRPVS</sequence>
<dbReference type="OrthoDB" id="6809894at2"/>
<evidence type="ECO:0000313" key="1">
    <source>
        <dbReference type="EMBL" id="ABI65856.1"/>
    </source>
</evidence>
<dbReference type="eggNOG" id="ENOG50339BZ">
    <property type="taxonomic scope" value="Bacteria"/>
</dbReference>
<accession>Q0APD1</accession>
<dbReference type="STRING" id="394221.Mmar10_1564"/>
<dbReference type="AlphaFoldDB" id="Q0APD1"/>